<dbReference type="Proteomes" id="UP000309186">
    <property type="component" value="Unassembled WGS sequence"/>
</dbReference>
<keyword evidence="1" id="KW-0732">Signal</keyword>
<feature type="signal peptide" evidence="1">
    <location>
        <begin position="1"/>
        <end position="21"/>
    </location>
</feature>
<dbReference type="RefSeq" id="WP_138483996.1">
    <property type="nucleotide sequence ID" value="NZ_PPSW01000033.1"/>
</dbReference>
<comment type="caution">
    <text evidence="2">The sequence shown here is derived from an EMBL/GenBank/DDBJ whole genome shotgun (WGS) entry which is preliminary data.</text>
</comment>
<dbReference type="AlphaFoldDB" id="A0A5R9PYV7"/>
<accession>A0A5R9PYV7</accession>
<name>A0A5R9PYV7_9GAMM</name>
<reference evidence="2 3" key="1">
    <citation type="submission" date="2018-01" db="EMBL/GenBank/DDBJ databases">
        <title>Co-occurrence of chitin degradation, pigmentation and bioactivity in marine Pseudoalteromonas.</title>
        <authorList>
            <person name="Paulsen S."/>
            <person name="Gram L."/>
            <person name="Machado H."/>
        </authorList>
    </citation>
    <scope>NUCLEOTIDE SEQUENCE [LARGE SCALE GENOMIC DNA]</scope>
    <source>
        <strain evidence="2 3">S3663</strain>
    </source>
</reference>
<evidence type="ECO:0000313" key="2">
    <source>
        <dbReference type="EMBL" id="TLX45572.1"/>
    </source>
</evidence>
<protein>
    <submittedName>
        <fullName evidence="2">Uncharacterized protein</fullName>
    </submittedName>
</protein>
<gene>
    <name evidence="2" type="ORF">C1E24_18455</name>
</gene>
<evidence type="ECO:0000313" key="3">
    <source>
        <dbReference type="Proteomes" id="UP000309186"/>
    </source>
</evidence>
<proteinExistence type="predicted"/>
<dbReference type="EMBL" id="PPSW01000033">
    <property type="protein sequence ID" value="TLX45572.1"/>
    <property type="molecule type" value="Genomic_DNA"/>
</dbReference>
<feature type="chain" id="PRO_5024445594" evidence="1">
    <location>
        <begin position="22"/>
        <end position="63"/>
    </location>
</feature>
<evidence type="ECO:0000256" key="1">
    <source>
        <dbReference type="SAM" id="SignalP"/>
    </source>
</evidence>
<sequence length="63" mass="7001">MKLSTVVISLFILILPLSNMAYDQNEKPELADKYLGQTPPSLTTNHFATLCENKYLTLTTLAA</sequence>
<organism evidence="2 3">
    <name type="scientific">Pseudoalteromonas phenolica</name>
    <dbReference type="NCBI Taxonomy" id="161398"/>
    <lineage>
        <taxon>Bacteria</taxon>
        <taxon>Pseudomonadati</taxon>
        <taxon>Pseudomonadota</taxon>
        <taxon>Gammaproteobacteria</taxon>
        <taxon>Alteromonadales</taxon>
        <taxon>Pseudoalteromonadaceae</taxon>
        <taxon>Pseudoalteromonas</taxon>
    </lineage>
</organism>